<gene>
    <name evidence="8" type="ORF">DXN05_22700</name>
</gene>
<evidence type="ECO:0000256" key="3">
    <source>
        <dbReference type="ARBA" id="ARBA00022729"/>
    </source>
</evidence>
<evidence type="ECO:0000256" key="6">
    <source>
        <dbReference type="SAM" id="SignalP"/>
    </source>
</evidence>
<evidence type="ECO:0000313" key="8">
    <source>
        <dbReference type="EMBL" id="RFM25929.1"/>
    </source>
</evidence>
<keyword evidence="4" id="KW-0472">Membrane</keyword>
<dbReference type="EMBL" id="QTJU01000013">
    <property type="protein sequence ID" value="RFM25929.1"/>
    <property type="molecule type" value="Genomic_DNA"/>
</dbReference>
<evidence type="ECO:0000256" key="2">
    <source>
        <dbReference type="ARBA" id="ARBA00006275"/>
    </source>
</evidence>
<feature type="chain" id="PRO_5017632329" evidence="6">
    <location>
        <begin position="25"/>
        <end position="513"/>
    </location>
</feature>
<evidence type="ECO:0000256" key="1">
    <source>
        <dbReference type="ARBA" id="ARBA00004442"/>
    </source>
</evidence>
<comment type="subcellular location">
    <subcellularLocation>
        <location evidence="1">Cell outer membrane</location>
    </subcellularLocation>
</comment>
<organism evidence="8 9">
    <name type="scientific">Deminuibacter soli</name>
    <dbReference type="NCBI Taxonomy" id="2291815"/>
    <lineage>
        <taxon>Bacteria</taxon>
        <taxon>Pseudomonadati</taxon>
        <taxon>Bacteroidota</taxon>
        <taxon>Chitinophagia</taxon>
        <taxon>Chitinophagales</taxon>
        <taxon>Chitinophagaceae</taxon>
        <taxon>Deminuibacter</taxon>
    </lineage>
</organism>
<dbReference type="PROSITE" id="PS51257">
    <property type="entry name" value="PROKAR_LIPOPROTEIN"/>
    <property type="match status" value="1"/>
</dbReference>
<dbReference type="InterPro" id="IPR012944">
    <property type="entry name" value="SusD_RagB_dom"/>
</dbReference>
<dbReference type="GO" id="GO:0009279">
    <property type="term" value="C:cell outer membrane"/>
    <property type="evidence" value="ECO:0007669"/>
    <property type="project" value="UniProtKB-SubCell"/>
</dbReference>
<dbReference type="InterPro" id="IPR011990">
    <property type="entry name" value="TPR-like_helical_dom_sf"/>
</dbReference>
<dbReference type="OrthoDB" id="9783641at2"/>
<sequence>MRYIKIFILILASSLLLFSCTKLDETFQGDATEAQVGSGGTSSVDALLKATYASMQFNYQDQGNVFAMTEMTTDELIAPTRGPDWDDNGVWRVLHAHKWDADNVHIRDCFTGLLGTTFSATDLLRFNPTTQQAAEARFLRAFCMFTVLDCWDQVPYRDPGESTLNPSRVRKGTEALDYIITEVEAIKNDLPDGPASKANKWAARVLLMKCYLNKGAIANRAAPTFDNADMQKVIDLANEIAGAGKFSIATNYFDNFAPANGSISTENIYTEEMVGGQSKGGTGNNVRSRWHLTMHYNQNPSGWNGFTTLSDFYGKFDATDQRRGIAYNDGSVNPGKRVNVGFLVGQQYNLTTDAPLNDQTGQPLAFTPQVQSVETGTNLEVTGIRVNKYPIDYANDNSGNVDNDYVYYRYSDVLLMKAEAMLRMGDASGVTLVNQIRAARGVAPLGTLTLDNLLDERGRELYWEEYRRNDLIRFGKFLTPWQEKPDDDPKYLLLAIPNQQLAVNPNLKQNPGY</sequence>
<dbReference type="AlphaFoldDB" id="A0A3E1ND45"/>
<comment type="caution">
    <text evidence="8">The sequence shown here is derived from an EMBL/GenBank/DDBJ whole genome shotgun (WGS) entry which is preliminary data.</text>
</comment>
<keyword evidence="9" id="KW-1185">Reference proteome</keyword>
<dbReference type="Gene3D" id="1.25.40.390">
    <property type="match status" value="1"/>
</dbReference>
<evidence type="ECO:0000256" key="4">
    <source>
        <dbReference type="ARBA" id="ARBA00023136"/>
    </source>
</evidence>
<dbReference type="SUPFAM" id="SSF48452">
    <property type="entry name" value="TPR-like"/>
    <property type="match status" value="1"/>
</dbReference>
<feature type="domain" description="RagB/SusD" evidence="7">
    <location>
        <begin position="262"/>
        <end position="513"/>
    </location>
</feature>
<dbReference type="Proteomes" id="UP000261284">
    <property type="component" value="Unassembled WGS sequence"/>
</dbReference>
<keyword evidence="5" id="KW-0998">Cell outer membrane</keyword>
<keyword evidence="3 6" id="KW-0732">Signal</keyword>
<evidence type="ECO:0000313" key="9">
    <source>
        <dbReference type="Proteomes" id="UP000261284"/>
    </source>
</evidence>
<comment type="similarity">
    <text evidence="2">Belongs to the SusD family.</text>
</comment>
<proteinExistence type="inferred from homology"/>
<dbReference type="RefSeq" id="WP_116849594.1">
    <property type="nucleotide sequence ID" value="NZ_QTJU01000013.1"/>
</dbReference>
<evidence type="ECO:0000259" key="7">
    <source>
        <dbReference type="Pfam" id="PF07980"/>
    </source>
</evidence>
<accession>A0A3E1ND45</accession>
<evidence type="ECO:0000256" key="5">
    <source>
        <dbReference type="ARBA" id="ARBA00023237"/>
    </source>
</evidence>
<protein>
    <submittedName>
        <fullName evidence="8">RagB/SusD family nutrient uptake outer membrane protein</fullName>
    </submittedName>
</protein>
<reference evidence="8 9" key="1">
    <citation type="submission" date="2018-08" db="EMBL/GenBank/DDBJ databases">
        <title>Chitinophagaceae sp. K23C18032701, a novel bacterium isolated from forest soil.</title>
        <authorList>
            <person name="Wang C."/>
        </authorList>
    </citation>
    <scope>NUCLEOTIDE SEQUENCE [LARGE SCALE GENOMIC DNA]</scope>
    <source>
        <strain evidence="8 9">K23C18032701</strain>
    </source>
</reference>
<dbReference type="Pfam" id="PF07980">
    <property type="entry name" value="SusD_RagB"/>
    <property type="match status" value="1"/>
</dbReference>
<feature type="signal peptide" evidence="6">
    <location>
        <begin position="1"/>
        <end position="24"/>
    </location>
</feature>
<name>A0A3E1ND45_9BACT</name>